<feature type="compositionally biased region" description="Basic and acidic residues" evidence="6">
    <location>
        <begin position="880"/>
        <end position="889"/>
    </location>
</feature>
<dbReference type="SUPFAM" id="SSF46689">
    <property type="entry name" value="Homeodomain-like"/>
    <property type="match status" value="1"/>
</dbReference>
<feature type="region of interest" description="Disordered" evidence="6">
    <location>
        <begin position="908"/>
        <end position="985"/>
    </location>
</feature>
<keyword evidence="5" id="KW-0221">Differentiation</keyword>
<feature type="compositionally biased region" description="Polar residues" evidence="6">
    <location>
        <begin position="1686"/>
        <end position="1697"/>
    </location>
</feature>
<dbReference type="GO" id="GO:0006898">
    <property type="term" value="P:receptor-mediated endocytosis"/>
    <property type="evidence" value="ECO:0007669"/>
    <property type="project" value="TreeGrafter"/>
</dbReference>
<reference evidence="8 9" key="1">
    <citation type="submission" date="2024-04" db="EMBL/GenBank/DDBJ databases">
        <authorList>
            <person name="Waldvogel A.-M."/>
            <person name="Schoenle A."/>
        </authorList>
    </citation>
    <scope>NUCLEOTIDE SEQUENCE [LARGE SCALE GENOMIC DNA]</scope>
</reference>
<feature type="compositionally biased region" description="Polar residues" evidence="6">
    <location>
        <begin position="2395"/>
        <end position="2405"/>
    </location>
</feature>
<evidence type="ECO:0000313" key="9">
    <source>
        <dbReference type="Proteomes" id="UP001497482"/>
    </source>
</evidence>
<evidence type="ECO:0000256" key="5">
    <source>
        <dbReference type="ARBA" id="ARBA00022782"/>
    </source>
</evidence>
<evidence type="ECO:0000259" key="7">
    <source>
        <dbReference type="PROSITE" id="PS01179"/>
    </source>
</evidence>
<dbReference type="InterPro" id="IPR009057">
    <property type="entry name" value="Homeodomain-like_sf"/>
</dbReference>
<feature type="compositionally biased region" description="Basic and acidic residues" evidence="6">
    <location>
        <begin position="1227"/>
        <end position="1237"/>
    </location>
</feature>
<feature type="region of interest" description="Disordered" evidence="6">
    <location>
        <begin position="86"/>
        <end position="119"/>
    </location>
</feature>
<proteinExistence type="predicted"/>
<dbReference type="GO" id="GO:0045807">
    <property type="term" value="P:positive regulation of endocytosis"/>
    <property type="evidence" value="ECO:0007669"/>
    <property type="project" value="TreeGrafter"/>
</dbReference>
<feature type="compositionally biased region" description="Basic and acidic residues" evidence="6">
    <location>
        <begin position="1961"/>
        <end position="1999"/>
    </location>
</feature>
<feature type="compositionally biased region" description="Polar residues" evidence="6">
    <location>
        <begin position="1262"/>
        <end position="1271"/>
    </location>
</feature>
<dbReference type="PANTHER" id="PTHR47695:SF5">
    <property type="entry name" value="DISABLED HOMOLOG 2"/>
    <property type="match status" value="1"/>
</dbReference>
<dbReference type="Proteomes" id="UP001497482">
    <property type="component" value="Chromosome 1"/>
</dbReference>
<dbReference type="SUPFAM" id="SSF50729">
    <property type="entry name" value="PH domain-like"/>
    <property type="match status" value="1"/>
</dbReference>
<feature type="compositionally biased region" description="Basic residues" evidence="6">
    <location>
        <begin position="1310"/>
        <end position="1322"/>
    </location>
</feature>
<feature type="compositionally biased region" description="Basic residues" evidence="6">
    <location>
        <begin position="1134"/>
        <end position="1143"/>
    </location>
</feature>
<keyword evidence="4" id="KW-0597">Phosphoprotein</keyword>
<feature type="compositionally biased region" description="Basic and acidic residues" evidence="6">
    <location>
        <begin position="2010"/>
        <end position="2020"/>
    </location>
</feature>
<dbReference type="PROSITE" id="PS01179">
    <property type="entry name" value="PID"/>
    <property type="match status" value="1"/>
</dbReference>
<feature type="region of interest" description="Disordered" evidence="6">
    <location>
        <begin position="1786"/>
        <end position="1808"/>
    </location>
</feature>
<feature type="compositionally biased region" description="Basic and acidic residues" evidence="6">
    <location>
        <begin position="1353"/>
        <end position="1364"/>
    </location>
</feature>
<dbReference type="InterPro" id="IPR048561">
    <property type="entry name" value="Dab_PTB"/>
</dbReference>
<keyword evidence="3" id="KW-0963">Cytoplasm</keyword>
<feature type="compositionally biased region" description="Basic and acidic residues" evidence="6">
    <location>
        <begin position="928"/>
        <end position="940"/>
    </location>
</feature>
<feature type="region of interest" description="Disordered" evidence="6">
    <location>
        <begin position="444"/>
        <end position="489"/>
    </location>
</feature>
<feature type="compositionally biased region" description="Basic residues" evidence="6">
    <location>
        <begin position="2357"/>
        <end position="2371"/>
    </location>
</feature>
<dbReference type="FunFam" id="2.30.29.30:FF:000035">
    <property type="entry name" value="Disabled homolog 2 isoform 1"/>
    <property type="match status" value="1"/>
</dbReference>
<evidence type="ECO:0000256" key="4">
    <source>
        <dbReference type="ARBA" id="ARBA00022553"/>
    </source>
</evidence>
<dbReference type="SMART" id="SM00717">
    <property type="entry name" value="SANT"/>
    <property type="match status" value="1"/>
</dbReference>
<accession>A0AAV2ISA4</accession>
<feature type="compositionally biased region" description="Polar residues" evidence="6">
    <location>
        <begin position="1587"/>
        <end position="1597"/>
    </location>
</feature>
<evidence type="ECO:0000256" key="6">
    <source>
        <dbReference type="SAM" id="MobiDB-lite"/>
    </source>
</evidence>
<feature type="domain" description="PID" evidence="7">
    <location>
        <begin position="134"/>
        <end position="271"/>
    </location>
</feature>
<feature type="region of interest" description="Disordered" evidence="6">
    <location>
        <begin position="869"/>
        <end position="889"/>
    </location>
</feature>
<feature type="region of interest" description="Disordered" evidence="6">
    <location>
        <begin position="1937"/>
        <end position="2036"/>
    </location>
</feature>
<protein>
    <recommendedName>
        <fullName evidence="7">PID domain-containing protein</fullName>
    </recommendedName>
</protein>
<dbReference type="InterPro" id="IPR048559">
    <property type="entry name" value="DAB1/2_SBM"/>
</dbReference>
<keyword evidence="2" id="KW-0217">Developmental protein</keyword>
<dbReference type="GO" id="GO:0038024">
    <property type="term" value="F:cargo receptor activity"/>
    <property type="evidence" value="ECO:0007669"/>
    <property type="project" value="TreeGrafter"/>
</dbReference>
<dbReference type="GO" id="GO:0090090">
    <property type="term" value="P:negative regulation of canonical Wnt signaling pathway"/>
    <property type="evidence" value="ECO:0007669"/>
    <property type="project" value="TreeGrafter"/>
</dbReference>
<dbReference type="GO" id="GO:0010718">
    <property type="term" value="P:positive regulation of epithelial to mesenchymal transition"/>
    <property type="evidence" value="ECO:0007669"/>
    <property type="project" value="TreeGrafter"/>
</dbReference>
<dbReference type="InterPro" id="IPR011993">
    <property type="entry name" value="PH-like_dom_sf"/>
</dbReference>
<feature type="compositionally biased region" description="Polar residues" evidence="6">
    <location>
        <begin position="641"/>
        <end position="654"/>
    </location>
</feature>
<evidence type="ECO:0000256" key="2">
    <source>
        <dbReference type="ARBA" id="ARBA00022473"/>
    </source>
</evidence>
<gene>
    <name evidence="8" type="ORF">KC01_LOCUS595</name>
</gene>
<feature type="compositionally biased region" description="Basic residues" evidence="6">
    <location>
        <begin position="1648"/>
        <end position="1658"/>
    </location>
</feature>
<evidence type="ECO:0000256" key="1">
    <source>
        <dbReference type="ARBA" id="ARBA00004496"/>
    </source>
</evidence>
<dbReference type="CDD" id="cd00167">
    <property type="entry name" value="SANT"/>
    <property type="match status" value="1"/>
</dbReference>
<feature type="compositionally biased region" description="Polar residues" evidence="6">
    <location>
        <begin position="908"/>
        <end position="917"/>
    </location>
</feature>
<feature type="compositionally biased region" description="Polar residues" evidence="6">
    <location>
        <begin position="1786"/>
        <end position="1795"/>
    </location>
</feature>
<dbReference type="CDD" id="cd01215">
    <property type="entry name" value="PTB_Dab"/>
    <property type="match status" value="1"/>
</dbReference>
<evidence type="ECO:0000313" key="8">
    <source>
        <dbReference type="EMBL" id="CAL1567860.1"/>
    </source>
</evidence>
<dbReference type="GO" id="GO:0035615">
    <property type="term" value="F:clathrin adaptor activity"/>
    <property type="evidence" value="ECO:0007669"/>
    <property type="project" value="TreeGrafter"/>
</dbReference>
<organism evidence="8 9">
    <name type="scientific">Knipowitschia caucasica</name>
    <name type="common">Caucasian dwarf goby</name>
    <name type="synonym">Pomatoschistus caucasicus</name>
    <dbReference type="NCBI Taxonomy" id="637954"/>
    <lineage>
        <taxon>Eukaryota</taxon>
        <taxon>Metazoa</taxon>
        <taxon>Chordata</taxon>
        <taxon>Craniata</taxon>
        <taxon>Vertebrata</taxon>
        <taxon>Euteleostomi</taxon>
        <taxon>Actinopterygii</taxon>
        <taxon>Neopterygii</taxon>
        <taxon>Teleostei</taxon>
        <taxon>Neoteleostei</taxon>
        <taxon>Acanthomorphata</taxon>
        <taxon>Gobiaria</taxon>
        <taxon>Gobiiformes</taxon>
        <taxon>Gobioidei</taxon>
        <taxon>Gobiidae</taxon>
        <taxon>Gobiinae</taxon>
        <taxon>Knipowitschia</taxon>
    </lineage>
</organism>
<dbReference type="Pfam" id="PF21792">
    <property type="entry name" value="DAB2_SBM"/>
    <property type="match status" value="1"/>
</dbReference>
<feature type="compositionally biased region" description="Acidic residues" evidence="6">
    <location>
        <begin position="1152"/>
        <end position="1167"/>
    </location>
</feature>
<evidence type="ECO:0000256" key="3">
    <source>
        <dbReference type="ARBA" id="ARBA00022490"/>
    </source>
</evidence>
<feature type="region of interest" description="Disordered" evidence="6">
    <location>
        <begin position="641"/>
        <end position="738"/>
    </location>
</feature>
<feature type="compositionally biased region" description="Polar residues" evidence="6">
    <location>
        <begin position="2119"/>
        <end position="2136"/>
    </location>
</feature>
<feature type="compositionally biased region" description="Polar residues" evidence="6">
    <location>
        <begin position="2217"/>
        <end position="2229"/>
    </location>
</feature>
<dbReference type="Pfam" id="PF15963">
    <property type="entry name" value="Myb_DNA-bind_7"/>
    <property type="match status" value="1"/>
</dbReference>
<feature type="region of interest" description="Disordered" evidence="6">
    <location>
        <begin position="1512"/>
        <end position="1702"/>
    </location>
</feature>
<dbReference type="SMART" id="SM00462">
    <property type="entry name" value="PTB"/>
    <property type="match status" value="1"/>
</dbReference>
<name>A0AAV2ISA4_KNICA</name>
<dbReference type="GO" id="GO:0005905">
    <property type="term" value="C:clathrin-coated pit"/>
    <property type="evidence" value="ECO:0007669"/>
    <property type="project" value="TreeGrafter"/>
</dbReference>
<dbReference type="GO" id="GO:0005737">
    <property type="term" value="C:cytoplasm"/>
    <property type="evidence" value="ECO:0007669"/>
    <property type="project" value="UniProtKB-SubCell"/>
</dbReference>
<feature type="region of interest" description="Disordered" evidence="6">
    <location>
        <begin position="2067"/>
        <end position="2229"/>
    </location>
</feature>
<sequence>MEWYKAKLIGVDDVSEARGDKMCQDSMMKLKKLSWSVVALCVHNCDLKHAWLLGIFCCINPEDVALWLLILEAFSSTMSAEVENSAPVVTDPASPSSSTTPPTTPSTLAKASLKKEKKKAPEKTDEYLLARFQGDGVRYKAKLIGVDDVSEARGDKMCQDSMMKLKGMAVAARSQGKHKQRIWVNISMTGLKIIDEKSGVIEHEHAVNKISFIARDVTDNRAFGYVCGAEGQHQFFAIKTAQQAEPLVIDLKDLFQVIFNLRKKEAEAAQQAVKGDGSAVVENGEDSLLGIGAGKADQPVEQPDLFGDITTPPDIRVPNSTSSDLFGDDLFAGTVQSEGSSTAGNLFNSTSVNSTNSSLAALENLQLGPPPTSASAAPVWGAPSTAPVLNMPGVMPGGPRPVYPQPSAFGGLPIPPSAWGPQMPAQYAPPLSPPHLAWAQPTPTMAPGWGHPPSNPFHAGPFSAGAEQHGPTRPPPRPPVKEPPKVENSAFTALDPLGDKEKKMGKDMFKDFKIAKPPAIPARKGEQGSNAGSKEDGAFDQYFSSKVGVAQETADHDDFDIHQISAAPNGTPKPAGAMVPGLMDAFSPIPAQTQSISQNMFDDAFGVSTSSSTLPPVMNPSFGQSSDIIKILWEPKLSTIGRTGASQGTPPSNEDSAKANIEAETPVSATDTKLADEPIKQTPGDSNEQHGETAAASAIQRRKRFSVKPKVLPGRPSALPRTPKSPIKPTLPPVKSPAPVIDKADAAIEENSTAPQQEILPSEDSRLPTTNDVLPLEGSGKNVHKPDETVNIQPCNKGKEISPKTASVPRSIPDREAIEISEKAKTLMSKANLAASSQQFSLSQLLNDKSDLVRLEKARKLRQLLKQEMLKGKTKKAKSNVKEHCLDPSKMTMRDLIRYLPTANPMSTSLESQQENETVLPPSPAREASPERAQEAEVQPKKFSPSLPEPMDDASAAGEEQQQQEEEAEEEAEEEEDGEDEDAVMVPQVKVAEDGSLIIDEESLTVEVQRMKGPNTIQDRDPIFERGSTTTYSSFRKGTHTKPWSTEETDMFFLAINMVGTDFSMICQLFPHRARTEIKNKFKKEERHNAWRIDKAFRERRRLDLEYFKKLLQKIIEYQESKKKLKAISEKEKAPRKRKRKSGKKETISLSDVEEEAEDISNEEQEGEKENLYSKAEKKKRKNMPDDEAIPAEIQQEDVETPESDKSTEATLLGHKARKAPKSKAILSDKGESKSDETVEAQIIVHSPKTRERLSDNDSDQEVTVLNSKPTRSGRISKPVQSLNYPAKEDRHSSASDGTLTSPGRDAASKRKSKTQGKRRTAQKQATKESKKPTLITLRASQSEESDDDEEEAHAPHWDEENSKDAFVPASLCSPKPVVGDVEETMEELLPHDMPDVLGMSTNALFPDELEPNESGSLEPCEHQLDLLVDVIDFLSEHTEASEDEAAQTLLAIGNLSNVPQLTDRQASELDHTSNIESSISIDVDDTSISFQLEEYNESLQPSTVEISQTAEFPAPHTSNKSEEESCSTQEKSPPPKKGSEAQPAPVSVSESVLVSRKDSKKQTDPGSNSGSETDLGHVKEKCAVTPSAQCVETQQEPVKAVGETMKAPELGNKNLTQTDRSSEEEKTDKPAPQSKPDSESSKLGAVQRRRWIPKVKPKLVSLPRTTKSKVGAQDNSLPIGELVEPTSTTSHSASSKPDTETGIKDAVEAQQASCSLNSTTTDLISPALPESISTPEELKSFSVNFQMVDKITEACGSNQTSVESCQLVQRSPSDSVNVHQAEGNTYENQGISQSRDSEPPEPQNTEAAAASKTFDYQHVFADMLPDQVPSDPDEPFFILSLTEIPFCPSGGAMEAQQRNPVEPVLPPATGVNVSLSDIYIPTPEKAALGSDLIRVEEYLPSAPFVDISILEEPQANPSRRTLILAEAEDNSKDNIAEASLTESHPPVKGLSETKLTGKAAAKEVNECSDNAKDVPETTAHEESPSLTSETKRKPSETKGRKRQTRNTKATRELQKEHSETQSSKTMTSSSIKDQLTCFSSESSDLIELEEGPTNVSESFFSNVFTTVDEANPRSTTKDSAGPEKSQSKPVETKATRKKQRKVDSSIESSTGRKDSLTEDSTALASSNLQENQTSLPKRAIGSSKKDNAPGKRTGKSKSSIEVASSRFQRTRVSVKSTDALSLDPLPSSSSTVAMPTQESNQQSSKCSSSEPQVSQQSDSFDGSLSEEAPTNVTQFFIGDIFTEVTNDDGPAAELEAQAAETMKTERFKPANEIAKASDDSLTPDPSKSKAKKTRGKGSKKTNKSTSSEAQPQDHPLTLCGAPKISGSKNASSVSTLSDKEPTPVSQPLAAPDPSKSKAKKTRGKGSKKTNKSTSSEAQPQDHPLTLCGAPKISGSKNASSVSTLSDKEPTPVSQPLAGASLTEVEKTQAQTTQGKSRQKRKTRASSGLPSLEPSVSTEEQPSQQTEPQSESKGTRGKQRNKKPTVGTTARRSRPQSKSMAELAPPQTSTSGEPLLPIPDQSNANEGFDDEPISVSQYFLTDVFTEVDDKL</sequence>
<feature type="compositionally biased region" description="Low complexity" evidence="6">
    <location>
        <begin position="2453"/>
        <end position="2472"/>
    </location>
</feature>
<feature type="compositionally biased region" description="Polar residues" evidence="6">
    <location>
        <begin position="2021"/>
        <end position="2036"/>
    </location>
</feature>
<dbReference type="EMBL" id="OZ035823">
    <property type="protein sequence ID" value="CAL1567860.1"/>
    <property type="molecule type" value="Genomic_DNA"/>
</dbReference>
<dbReference type="InterPro" id="IPR001005">
    <property type="entry name" value="SANT/Myb"/>
</dbReference>
<keyword evidence="9" id="KW-1185">Reference proteome</keyword>
<feature type="compositionally biased region" description="Polar residues" evidence="6">
    <location>
        <begin position="2327"/>
        <end position="2337"/>
    </location>
</feature>
<feature type="region of interest" description="Disordered" evidence="6">
    <location>
        <begin position="750"/>
        <end position="813"/>
    </location>
</feature>
<feature type="compositionally biased region" description="Acidic residues" evidence="6">
    <location>
        <begin position="962"/>
        <end position="983"/>
    </location>
</feature>
<comment type="subcellular location">
    <subcellularLocation>
        <location evidence="1">Cytoplasm</location>
    </subcellularLocation>
</comment>
<feature type="compositionally biased region" description="Acidic residues" evidence="6">
    <location>
        <begin position="1186"/>
        <end position="1202"/>
    </location>
</feature>
<feature type="region of interest" description="Disordered" evidence="6">
    <location>
        <begin position="2246"/>
        <end position="2530"/>
    </location>
</feature>
<feature type="compositionally biased region" description="Basic residues" evidence="6">
    <location>
        <begin position="2289"/>
        <end position="2303"/>
    </location>
</feature>
<feature type="compositionally biased region" description="Low complexity" evidence="6">
    <location>
        <begin position="86"/>
        <end position="111"/>
    </location>
</feature>
<dbReference type="GO" id="GO:0030154">
    <property type="term" value="P:cell differentiation"/>
    <property type="evidence" value="ECO:0007669"/>
    <property type="project" value="UniProtKB-KW"/>
</dbReference>
<feature type="compositionally biased region" description="Polar residues" evidence="6">
    <location>
        <begin position="2157"/>
        <end position="2176"/>
    </location>
</feature>
<feature type="compositionally biased region" description="Low complexity" evidence="6">
    <location>
        <begin position="2177"/>
        <end position="2216"/>
    </location>
</feature>
<dbReference type="PANTHER" id="PTHR47695">
    <property type="entry name" value="PID DOMAIN-CONTAINING PROTEIN"/>
    <property type="match status" value="1"/>
</dbReference>
<dbReference type="InterPro" id="IPR039467">
    <property type="entry name" value="TFIIIB_B''_Myb"/>
</dbReference>
<dbReference type="Gene3D" id="2.30.29.30">
    <property type="entry name" value="Pleckstrin-homology domain (PH domain)/Phosphotyrosine-binding domain (PTB)"/>
    <property type="match status" value="1"/>
</dbReference>
<feature type="region of interest" description="Disordered" evidence="6">
    <location>
        <begin position="1129"/>
        <end position="1376"/>
    </location>
</feature>
<feature type="compositionally biased region" description="Basic and acidic residues" evidence="6">
    <location>
        <begin position="1621"/>
        <end position="1630"/>
    </location>
</feature>
<dbReference type="InterPro" id="IPR006020">
    <property type="entry name" value="PTB/PI_dom"/>
</dbReference>